<keyword evidence="1" id="KW-1133">Transmembrane helix</keyword>
<accession>L7VWQ6</accession>
<sequence length="74" mass="8405">MIGWLGAVCAQVDGATIRFVNRTNSSSSVIFLYVVFLYIGFLSAFGKAKWLPPRNPCAFCLYQDTWHDEQIALW</sequence>
<organism evidence="2">
    <name type="scientific">uncultured bacterium A1Q1_fos_1880</name>
    <dbReference type="NCBI Taxonomy" id="1256556"/>
    <lineage>
        <taxon>Bacteria</taxon>
        <taxon>environmental samples</taxon>
    </lineage>
</organism>
<keyword evidence="1" id="KW-0812">Transmembrane</keyword>
<evidence type="ECO:0000313" key="2">
    <source>
        <dbReference type="EMBL" id="AGC71483.1"/>
    </source>
</evidence>
<name>L7VWQ6_9BACT</name>
<reference evidence="2" key="1">
    <citation type="submission" date="2012-09" db="EMBL/GenBank/DDBJ databases">
        <title>Metagenomic Characterization of a Microbial Community in Wastewater Detects High Levels of Antibiotic Resistance.</title>
        <authorList>
            <person name="Abrams M."/>
            <person name="Caldwell A."/>
            <person name="Vandaei E."/>
            <person name="Lee W."/>
            <person name="Perrott J."/>
            <person name="Khan S.Y."/>
            <person name="Ta J."/>
            <person name="Romero D."/>
            <person name="Nguyen V."/>
            <person name="Pourmand N."/>
            <person name="Ouverney C.C."/>
        </authorList>
    </citation>
    <scope>NUCLEOTIDE SEQUENCE</scope>
</reference>
<dbReference type="EMBL" id="JX649874">
    <property type="protein sequence ID" value="AGC71483.1"/>
    <property type="molecule type" value="Genomic_DNA"/>
</dbReference>
<proteinExistence type="predicted"/>
<protein>
    <submittedName>
        <fullName evidence="2">Uncharacterized protein</fullName>
    </submittedName>
</protein>
<evidence type="ECO:0000256" key="1">
    <source>
        <dbReference type="SAM" id="Phobius"/>
    </source>
</evidence>
<keyword evidence="1" id="KW-0472">Membrane</keyword>
<feature type="transmembrane region" description="Helical" evidence="1">
    <location>
        <begin position="30"/>
        <end position="46"/>
    </location>
</feature>
<dbReference type="AlphaFoldDB" id="L7VWQ6"/>